<evidence type="ECO:0000256" key="1">
    <source>
        <dbReference type="ARBA" id="ARBA00004651"/>
    </source>
</evidence>
<evidence type="ECO:0000256" key="3">
    <source>
        <dbReference type="ARBA" id="ARBA00022475"/>
    </source>
</evidence>
<name>A0A0D3I362_EMIH1</name>
<evidence type="ECO:0000313" key="11">
    <source>
        <dbReference type="Proteomes" id="UP000013827"/>
    </source>
</evidence>
<feature type="transmembrane region" description="Helical" evidence="8">
    <location>
        <begin position="595"/>
        <end position="624"/>
    </location>
</feature>
<dbReference type="Pfam" id="PF03176">
    <property type="entry name" value="MMPL"/>
    <property type="match status" value="3"/>
</dbReference>
<feature type="transmembrane region" description="Helical" evidence="8">
    <location>
        <begin position="1049"/>
        <end position="1068"/>
    </location>
</feature>
<feature type="transmembrane region" description="Helical" evidence="8">
    <location>
        <begin position="636"/>
        <end position="658"/>
    </location>
</feature>
<feature type="domain" description="SSD" evidence="9">
    <location>
        <begin position="519"/>
        <end position="657"/>
    </location>
</feature>
<protein>
    <recommendedName>
        <fullName evidence="9">SSD domain-containing protein</fullName>
    </recommendedName>
</protein>
<dbReference type="PANTHER" id="PTHR33406">
    <property type="entry name" value="MEMBRANE PROTEIN MJ1562-RELATED"/>
    <property type="match status" value="1"/>
</dbReference>
<dbReference type="GO" id="GO:0005886">
    <property type="term" value="C:plasma membrane"/>
    <property type="evidence" value="ECO:0007669"/>
    <property type="project" value="UniProtKB-SubCell"/>
</dbReference>
<feature type="transmembrane region" description="Helical" evidence="8">
    <location>
        <begin position="495"/>
        <end position="514"/>
    </location>
</feature>
<feature type="transmembrane region" description="Helical" evidence="8">
    <location>
        <begin position="561"/>
        <end position="583"/>
    </location>
</feature>
<dbReference type="EnsemblProtists" id="EOD05697">
    <property type="protein sequence ID" value="EOD05697"/>
    <property type="gene ID" value="EMIHUDRAFT_471240"/>
</dbReference>
<feature type="region of interest" description="Disordered" evidence="7">
    <location>
        <begin position="739"/>
        <end position="771"/>
    </location>
</feature>
<keyword evidence="3" id="KW-1003">Cell membrane</keyword>
<reference evidence="10" key="2">
    <citation type="submission" date="2024-10" db="UniProtKB">
        <authorList>
            <consortium name="EnsemblProtists"/>
        </authorList>
    </citation>
    <scope>IDENTIFICATION</scope>
</reference>
<sequence length="1285" mass="136892">MPAALLVISAASVGSPPRRVSSSGHLLVVQCGGTNDRFGRLDIDVLPRLQATIDLAAAATTTRHRVSVLTSGGLNETLHLGIARGPGTERTRPHWRLVADALLESGLPSAALVDEGIPALTTVDEALMTRDYVAAEEGRFTEVAVVTSAYHAARVEHLFGRALAPCAGVRIQLRVVAHISAVARRVLAQPVCASAAERNWSVYGAIKTTARGQMGHAALHLKGKLQTAGYKQAVERRHKSAPMGVMEERFLDRLQQSRTRCAIGAVTFVATLVGGICYFPFTSALILSVEPTPTSPSGVAHRIYAQYFPPEPVQLLVLVKSRDGSPLIPHVNSTLEPEQPRALERWVAAPPPTPLTAEAAQVSHELSGVAARELDVHCRYTFLSYFDIGLKKSHEGRHDRPIHDVLDGIISRVARPMLFDSDASRTLMLVQIEACHGEDMTAEIVGKNEASAPVVSAMEALKDYADAYPASSGLAVERVSFPGVMATVQEGVETAMLLSTLTAIPAFVLLGVFFKNLRLLIITLINIAFCVATSVLIMYPVSLSMKAAAEPGREVSAEAPAMMVATGLAMSIDYSLFILTRFGEEKRAGASVKQALLVTLQTSGHTVFISGSTLCLCFLGMLLIPVSTISTMGLAAAFTVLFAIVGGLTITPALLLSFPDFFTADRRLGLSADGIALFAAAPKRLAAPRSGAHTVGGEAEHTLLSSHPAPEKAWLCRLPLPPSTRTHLAAPYRRLAGDGSEPMLGQGQERASGLPWSPAAAPTAAPAADAPAVQPLEAATAATAAGSAGSHSDAGSAAARPWSLWASVGRLSQRGWLVVVPLLVGVAVPFVIPLLDFEYIEGLQTLLPRGDPLTETFLEVQDHFGVSQIFPNTIVVLPPNPGDVTSRGWLNASCHAMKFMASNVTEVMRAHGREAGDASLQNFAMKASDFSGLMIQGGICTSLLISLLENPLAKKYGDFLVNGFSNEDRTATKARGHEQPRVVRVKTTLDPFSTVGQKWIAAVRDAMAASEVWVSDPSFPGDTTVLGEMYLTGMAQEQMDGAADTFASLPRVIGATLLIVMAVLGSAFRSAVVPLRAVLCLSWMLLVTFGLGVLVYQHGVLQSLGIRPFLTSPDPPAHHAMYWMTPCIAFSILVGLGLDYDVFFMESVVEHFDAGYSSREAVVEALRHTGTIICVAGVIMFLAFGSLLIGASPMINQLAFHLCVGVLIDCFVTTKVIIPCAMAMLDLLPGNANFWPRKPPPALTEPTVEPLPPLRRLGSLRNSLSDNARRSAMSPHGVRSMQSPA</sequence>
<dbReference type="GeneID" id="17251848"/>
<reference evidence="11" key="1">
    <citation type="journal article" date="2013" name="Nature">
        <title>Pan genome of the phytoplankton Emiliania underpins its global distribution.</title>
        <authorList>
            <person name="Read B.A."/>
            <person name="Kegel J."/>
            <person name="Klute M.J."/>
            <person name="Kuo A."/>
            <person name="Lefebvre S.C."/>
            <person name="Maumus F."/>
            <person name="Mayer C."/>
            <person name="Miller J."/>
            <person name="Monier A."/>
            <person name="Salamov A."/>
            <person name="Young J."/>
            <person name="Aguilar M."/>
            <person name="Claverie J.M."/>
            <person name="Frickenhaus S."/>
            <person name="Gonzalez K."/>
            <person name="Herman E.K."/>
            <person name="Lin Y.C."/>
            <person name="Napier J."/>
            <person name="Ogata H."/>
            <person name="Sarno A.F."/>
            <person name="Shmutz J."/>
            <person name="Schroeder D."/>
            <person name="de Vargas C."/>
            <person name="Verret F."/>
            <person name="von Dassow P."/>
            <person name="Valentin K."/>
            <person name="Van de Peer Y."/>
            <person name="Wheeler G."/>
            <person name="Dacks J.B."/>
            <person name="Delwiche C.F."/>
            <person name="Dyhrman S.T."/>
            <person name="Glockner G."/>
            <person name="John U."/>
            <person name="Richards T."/>
            <person name="Worden A.Z."/>
            <person name="Zhang X."/>
            <person name="Grigoriev I.V."/>
            <person name="Allen A.E."/>
            <person name="Bidle K."/>
            <person name="Borodovsky M."/>
            <person name="Bowler C."/>
            <person name="Brownlee C."/>
            <person name="Cock J.M."/>
            <person name="Elias M."/>
            <person name="Gladyshev V.N."/>
            <person name="Groth M."/>
            <person name="Guda C."/>
            <person name="Hadaegh A."/>
            <person name="Iglesias-Rodriguez M.D."/>
            <person name="Jenkins J."/>
            <person name="Jones B.M."/>
            <person name="Lawson T."/>
            <person name="Leese F."/>
            <person name="Lindquist E."/>
            <person name="Lobanov A."/>
            <person name="Lomsadze A."/>
            <person name="Malik S.B."/>
            <person name="Marsh M.E."/>
            <person name="Mackinder L."/>
            <person name="Mock T."/>
            <person name="Mueller-Roeber B."/>
            <person name="Pagarete A."/>
            <person name="Parker M."/>
            <person name="Probert I."/>
            <person name="Quesneville H."/>
            <person name="Raines C."/>
            <person name="Rensing S.A."/>
            <person name="Riano-Pachon D.M."/>
            <person name="Richier S."/>
            <person name="Rokitta S."/>
            <person name="Shiraiwa Y."/>
            <person name="Soanes D.M."/>
            <person name="van der Giezen M."/>
            <person name="Wahlund T.M."/>
            <person name="Williams B."/>
            <person name="Wilson W."/>
            <person name="Wolfe G."/>
            <person name="Wurch L.L."/>
        </authorList>
    </citation>
    <scope>NUCLEOTIDE SEQUENCE</scope>
</reference>
<evidence type="ECO:0000256" key="2">
    <source>
        <dbReference type="ARBA" id="ARBA00010157"/>
    </source>
</evidence>
<feature type="compositionally biased region" description="Low complexity" evidence="7">
    <location>
        <begin position="758"/>
        <end position="771"/>
    </location>
</feature>
<dbReference type="PANTHER" id="PTHR33406:SF6">
    <property type="entry name" value="MEMBRANE PROTEIN YDGH-RELATED"/>
    <property type="match status" value="1"/>
</dbReference>
<feature type="region of interest" description="Disordered" evidence="7">
    <location>
        <begin position="1265"/>
        <end position="1285"/>
    </location>
</feature>
<feature type="transmembrane region" description="Helical" evidence="8">
    <location>
        <begin position="815"/>
        <end position="835"/>
    </location>
</feature>
<feature type="transmembrane region" description="Helical" evidence="8">
    <location>
        <begin position="1172"/>
        <end position="1192"/>
    </location>
</feature>
<evidence type="ECO:0000256" key="6">
    <source>
        <dbReference type="ARBA" id="ARBA00023136"/>
    </source>
</evidence>
<dbReference type="HOGENOM" id="CLU_262772_0_0_1"/>
<dbReference type="PROSITE" id="PS50156">
    <property type="entry name" value="SSD"/>
    <property type="match status" value="1"/>
</dbReference>
<dbReference type="InterPro" id="IPR003848">
    <property type="entry name" value="DUF218"/>
</dbReference>
<dbReference type="Gene3D" id="1.20.1640.10">
    <property type="entry name" value="Multidrug efflux transporter AcrB transmembrane domain"/>
    <property type="match status" value="2"/>
</dbReference>
<evidence type="ECO:0000313" key="10">
    <source>
        <dbReference type="EnsemblProtists" id="EOD05697"/>
    </source>
</evidence>
<comment type="similarity">
    <text evidence="2">Belongs to the resistance-nodulation-cell division (RND) (TC 2.A.6) family. MmpL subfamily.</text>
</comment>
<dbReference type="InterPro" id="IPR050545">
    <property type="entry name" value="Mycobact_MmpL"/>
</dbReference>
<evidence type="ECO:0000256" key="8">
    <source>
        <dbReference type="SAM" id="Phobius"/>
    </source>
</evidence>
<dbReference type="PaxDb" id="2903-EOD05697"/>
<evidence type="ECO:0000259" key="9">
    <source>
        <dbReference type="PROSITE" id="PS50156"/>
    </source>
</evidence>
<keyword evidence="11" id="KW-1185">Reference proteome</keyword>
<evidence type="ECO:0000256" key="5">
    <source>
        <dbReference type="ARBA" id="ARBA00022989"/>
    </source>
</evidence>
<feature type="transmembrane region" description="Helical" evidence="8">
    <location>
        <begin position="1080"/>
        <end position="1100"/>
    </location>
</feature>
<dbReference type="Proteomes" id="UP000013827">
    <property type="component" value="Unassembled WGS sequence"/>
</dbReference>
<dbReference type="KEGG" id="ehx:EMIHUDRAFT_471240"/>
<dbReference type="RefSeq" id="XP_005758126.1">
    <property type="nucleotide sequence ID" value="XM_005758069.1"/>
</dbReference>
<dbReference type="InterPro" id="IPR004869">
    <property type="entry name" value="MMPL_dom"/>
</dbReference>
<keyword evidence="5 8" id="KW-1133">Transmembrane helix</keyword>
<feature type="transmembrane region" description="Helical" evidence="8">
    <location>
        <begin position="519"/>
        <end position="541"/>
    </location>
</feature>
<keyword evidence="6 8" id="KW-0472">Membrane</keyword>
<proteinExistence type="inferred from homology"/>
<organism evidence="10 11">
    <name type="scientific">Emiliania huxleyi (strain CCMP1516)</name>
    <dbReference type="NCBI Taxonomy" id="280463"/>
    <lineage>
        <taxon>Eukaryota</taxon>
        <taxon>Haptista</taxon>
        <taxon>Haptophyta</taxon>
        <taxon>Prymnesiophyceae</taxon>
        <taxon>Isochrysidales</taxon>
        <taxon>Noelaerhabdaceae</taxon>
        <taxon>Emiliania</taxon>
    </lineage>
</organism>
<evidence type="ECO:0000256" key="7">
    <source>
        <dbReference type="SAM" id="MobiDB-lite"/>
    </source>
</evidence>
<dbReference type="Pfam" id="PF02698">
    <property type="entry name" value="DUF218"/>
    <property type="match status" value="1"/>
</dbReference>
<dbReference type="SUPFAM" id="SSF82866">
    <property type="entry name" value="Multidrug efflux transporter AcrB transmembrane domain"/>
    <property type="match status" value="2"/>
</dbReference>
<keyword evidence="4 8" id="KW-0812">Transmembrane</keyword>
<dbReference type="InterPro" id="IPR000731">
    <property type="entry name" value="SSD"/>
</dbReference>
<feature type="transmembrane region" description="Helical" evidence="8">
    <location>
        <begin position="1120"/>
        <end position="1138"/>
    </location>
</feature>
<accession>A0A0D3I362</accession>
<evidence type="ECO:0000256" key="4">
    <source>
        <dbReference type="ARBA" id="ARBA00022692"/>
    </source>
</evidence>
<comment type="subcellular location">
    <subcellularLocation>
        <location evidence="1">Cell membrane</location>
        <topology evidence="1">Multi-pass membrane protein</topology>
    </subcellularLocation>
</comment>